<dbReference type="CDD" id="cd03130">
    <property type="entry name" value="GATase1_CobB"/>
    <property type="match status" value="1"/>
</dbReference>
<keyword evidence="5 7" id="KW-0460">Magnesium</keyword>
<dbReference type="InterPro" id="IPR027417">
    <property type="entry name" value="P-loop_NTPase"/>
</dbReference>
<dbReference type="InterPro" id="IPR029062">
    <property type="entry name" value="Class_I_gatase-like"/>
</dbReference>
<proteinExistence type="inferred from homology"/>
<reference evidence="10 11" key="1">
    <citation type="submission" date="2015-09" db="EMBL/GenBank/DDBJ databases">
        <title>Draft genome sequence of Alicyclobacillus ferrooxydans DSM 22381.</title>
        <authorList>
            <person name="Hemp J."/>
        </authorList>
    </citation>
    <scope>NUCLEOTIDE SEQUENCE [LARGE SCALE GENOMIC DNA]</scope>
    <source>
        <strain evidence="10 11">TC-34</strain>
    </source>
</reference>
<evidence type="ECO:0000259" key="9">
    <source>
        <dbReference type="Pfam" id="PF07685"/>
    </source>
</evidence>
<dbReference type="UniPathway" id="UPA00148">
    <property type="reaction ID" value="UER00231"/>
</dbReference>
<dbReference type="Gene3D" id="3.40.50.300">
    <property type="entry name" value="P-loop containing nucleotide triphosphate hydrolases"/>
    <property type="match status" value="2"/>
</dbReference>
<evidence type="ECO:0000256" key="5">
    <source>
        <dbReference type="ARBA" id="ARBA00022842"/>
    </source>
</evidence>
<evidence type="ECO:0000256" key="1">
    <source>
        <dbReference type="ARBA" id="ARBA00001946"/>
    </source>
</evidence>
<dbReference type="CDD" id="cd05388">
    <property type="entry name" value="CobB_N"/>
    <property type="match status" value="1"/>
</dbReference>
<keyword evidence="3 7" id="KW-0547">Nucleotide-binding</keyword>
<dbReference type="PATRIC" id="fig|471514.4.peg.1834"/>
<dbReference type="OrthoDB" id="9764035at2"/>
<dbReference type="PANTHER" id="PTHR43873">
    <property type="entry name" value="COBYRINATE A,C-DIAMIDE SYNTHASE"/>
    <property type="match status" value="1"/>
</dbReference>
<dbReference type="STRING" id="471514.AN477_21610"/>
<keyword evidence="2 7" id="KW-0436">Ligase</keyword>
<dbReference type="InterPro" id="IPR004484">
    <property type="entry name" value="CbiA/CobB_synth"/>
</dbReference>
<evidence type="ECO:0000256" key="3">
    <source>
        <dbReference type="ARBA" id="ARBA00022741"/>
    </source>
</evidence>
<dbReference type="PANTHER" id="PTHR43873:SF1">
    <property type="entry name" value="COBYRINATE A,C-DIAMIDE SYNTHASE"/>
    <property type="match status" value="1"/>
</dbReference>
<dbReference type="RefSeq" id="WP_054971251.1">
    <property type="nucleotide sequence ID" value="NZ_LJCO01000096.1"/>
</dbReference>
<comment type="domain">
    <text evidence="7">Comprises of two domains. The C-terminal domain contains the binding site for glutamine and catalyzes the hydrolysis of this substrate to glutamate and ammonia. The N-terminal domain is anticipated to bind ATP and cobyrinate and catalyzes the ultimate synthesis of the diamide product. The ammonia produced via the glutaminase domain is probably translocated to the adjacent domain via a molecular tunnel, where it reacts with an activated intermediate.</text>
</comment>
<dbReference type="AlphaFoldDB" id="A0A0P9CP26"/>
<accession>A0A0P9CP26</accession>
<dbReference type="InterPro" id="IPR002586">
    <property type="entry name" value="CobQ/CobB/MinD/ParA_Nub-bd_dom"/>
</dbReference>
<dbReference type="EC" id="6.3.5.11" evidence="7"/>
<comment type="pathway">
    <text evidence="7">Cofactor biosynthesis; adenosylcobalamin biosynthesis; cob(II)yrinate a,c-diamide from sirohydrochlorin (anaerobic route): step 10/10.</text>
</comment>
<feature type="domain" description="CobQ/CobB/MinD/ParA nucleotide binding" evidence="8">
    <location>
        <begin position="6"/>
        <end position="192"/>
    </location>
</feature>
<dbReference type="GO" id="GO:0005524">
    <property type="term" value="F:ATP binding"/>
    <property type="evidence" value="ECO:0007669"/>
    <property type="project" value="UniProtKB-UniRule"/>
</dbReference>
<keyword evidence="7" id="KW-0169">Cobalamin biosynthesis</keyword>
<evidence type="ECO:0000256" key="6">
    <source>
        <dbReference type="ARBA" id="ARBA00022962"/>
    </source>
</evidence>
<keyword evidence="11" id="KW-1185">Reference proteome</keyword>
<comment type="function">
    <text evidence="7">Catalyzes the ATP-dependent amidation of the two carboxylate groups at positions a and c of cobyrinate, using either L-glutamine or ammonia as the nitrogen source.</text>
</comment>
<dbReference type="Gene3D" id="3.40.50.880">
    <property type="match status" value="1"/>
</dbReference>
<dbReference type="InterPro" id="IPR011698">
    <property type="entry name" value="GATase_3"/>
</dbReference>
<name>A0A0P9CP26_9BACL</name>
<dbReference type="NCBIfam" id="NF002204">
    <property type="entry name" value="PRK01077.1"/>
    <property type="match status" value="1"/>
</dbReference>
<feature type="active site" description="Nucleophile" evidence="7">
    <location>
        <position position="342"/>
    </location>
</feature>
<organism evidence="10 11">
    <name type="scientific">Alicyclobacillus ferrooxydans</name>
    <dbReference type="NCBI Taxonomy" id="471514"/>
    <lineage>
        <taxon>Bacteria</taxon>
        <taxon>Bacillati</taxon>
        <taxon>Bacillota</taxon>
        <taxon>Bacilli</taxon>
        <taxon>Bacillales</taxon>
        <taxon>Alicyclobacillaceae</taxon>
        <taxon>Alicyclobacillus</taxon>
    </lineage>
</organism>
<evidence type="ECO:0000259" key="8">
    <source>
        <dbReference type="Pfam" id="PF01656"/>
    </source>
</evidence>
<keyword evidence="6 7" id="KW-0315">Glutamine amidotransferase</keyword>
<evidence type="ECO:0000256" key="4">
    <source>
        <dbReference type="ARBA" id="ARBA00022840"/>
    </source>
</evidence>
<feature type="site" description="Increases nucleophilicity of active site Cys" evidence="7">
    <location>
        <position position="445"/>
    </location>
</feature>
<dbReference type="SUPFAM" id="SSF52317">
    <property type="entry name" value="Class I glutamine amidotransferase-like"/>
    <property type="match status" value="1"/>
</dbReference>
<protein>
    <recommendedName>
        <fullName evidence="7">Cobyrinate a,c-diamide synthase</fullName>
        <ecNumber evidence="7">6.3.5.11</ecNumber>
    </recommendedName>
    <alternativeName>
        <fullName evidence="7">Cobyrinic acid a,c-diamide synthetase</fullName>
    </alternativeName>
</protein>
<comment type="cofactor">
    <cofactor evidence="1 7">
        <name>Mg(2+)</name>
        <dbReference type="ChEBI" id="CHEBI:18420"/>
    </cofactor>
</comment>
<evidence type="ECO:0000256" key="2">
    <source>
        <dbReference type="ARBA" id="ARBA00022598"/>
    </source>
</evidence>
<comment type="caution">
    <text evidence="10">The sequence shown here is derived from an EMBL/GenBank/DDBJ whole genome shotgun (WGS) entry which is preliminary data.</text>
</comment>
<comment type="similarity">
    <text evidence="7">Belongs to the CobB/CbiA family.</text>
</comment>
<dbReference type="HAMAP" id="MF_00027">
    <property type="entry name" value="CobB_CbiA"/>
    <property type="match status" value="1"/>
</dbReference>
<feature type="domain" description="CobB/CobQ-like glutamine amidotransferase" evidence="9">
    <location>
        <begin position="259"/>
        <end position="451"/>
    </location>
</feature>
<gene>
    <name evidence="7" type="primary">cbiA</name>
    <name evidence="10" type="ORF">AN477_21610</name>
</gene>
<sequence length="475" mass="52060">MNLPRIVIAGTHSGVGKSTVSLGLMAAFRQRGLCVQSFKVGPDYIDPSYHTAITGRASRNLDSWMLAKQMVRDIFVHAATDADVSIVEGVMGFYDGKDVLSNEGSTAEISLLLNCPVLLVVDCSGMARSAAAIVKGYQDLDRRVNIAGVVANRVGGEGHFRLIQQVVEHECGIPVVGYLSKHSEIEIPERHLGLIPAIERGEHTPLLEQLSTVASSAIDLDAVLSLAKAAPEIPESEKGQVYPSFLSKYTASDDMRKTRIAIAKDAAFNFYYEENLELLEHYGAELVFFSPLSGEKIPEDAGGLYIGGGFPEEFAAQLSSMKDVRDDFREKIRNGLPTYAECGGYMYLTEQLTDLAGTTHDLVGLIPARVTMQKRLSGFGYREVTGMEGNWLVPAKESARGHEFHYSTIEFRLPQVFAYEASASRWSSRRGEGYLNGNLVAGYTHLHFASNPLVAEKFVDRCRTYRAGESGRQAT</sequence>
<dbReference type="SUPFAM" id="SSF52540">
    <property type="entry name" value="P-loop containing nucleoside triphosphate hydrolases"/>
    <property type="match status" value="1"/>
</dbReference>
<evidence type="ECO:0000313" key="11">
    <source>
        <dbReference type="Proteomes" id="UP000050482"/>
    </source>
</evidence>
<dbReference type="GO" id="GO:0009236">
    <property type="term" value="P:cobalamin biosynthetic process"/>
    <property type="evidence" value="ECO:0007669"/>
    <property type="project" value="UniProtKB-UniRule"/>
</dbReference>
<dbReference type="GO" id="GO:0042242">
    <property type="term" value="F:cobyrinic acid a,c-diamide synthase activity"/>
    <property type="evidence" value="ECO:0007669"/>
    <property type="project" value="UniProtKB-UniRule"/>
</dbReference>
<comment type="miscellaneous">
    <text evidence="7">The a and c carboxylates of cobyrinate are activated for nucleophilic attack via formation of a phosphorylated intermediate by ATP. CbiA catalyzes first the amidation of the c-carboxylate, and then that of the a-carboxylate.</text>
</comment>
<comment type="catalytic activity">
    <reaction evidence="7">
        <text>cob(II)yrinate + 2 L-glutamine + 2 ATP + 2 H2O = cob(II)yrinate a,c diamide + 2 L-glutamate + 2 ADP + 2 phosphate + 2 H(+)</text>
        <dbReference type="Rhea" id="RHEA:26289"/>
        <dbReference type="ChEBI" id="CHEBI:15377"/>
        <dbReference type="ChEBI" id="CHEBI:15378"/>
        <dbReference type="ChEBI" id="CHEBI:29985"/>
        <dbReference type="ChEBI" id="CHEBI:30616"/>
        <dbReference type="ChEBI" id="CHEBI:43474"/>
        <dbReference type="ChEBI" id="CHEBI:58359"/>
        <dbReference type="ChEBI" id="CHEBI:58537"/>
        <dbReference type="ChEBI" id="CHEBI:58894"/>
        <dbReference type="ChEBI" id="CHEBI:456216"/>
        <dbReference type="EC" id="6.3.5.11"/>
    </reaction>
</comment>
<evidence type="ECO:0000256" key="7">
    <source>
        <dbReference type="HAMAP-Rule" id="MF_00027"/>
    </source>
</evidence>
<dbReference type="Proteomes" id="UP000050482">
    <property type="component" value="Unassembled WGS sequence"/>
</dbReference>
<dbReference type="NCBIfam" id="TIGR00379">
    <property type="entry name" value="cobB"/>
    <property type="match status" value="1"/>
</dbReference>
<dbReference type="EMBL" id="LJCO01000096">
    <property type="protein sequence ID" value="KPV40883.1"/>
    <property type="molecule type" value="Genomic_DNA"/>
</dbReference>
<dbReference type="Pfam" id="PF07685">
    <property type="entry name" value="GATase_3"/>
    <property type="match status" value="1"/>
</dbReference>
<dbReference type="PROSITE" id="PS51274">
    <property type="entry name" value="GATASE_COBBQ"/>
    <property type="match status" value="1"/>
</dbReference>
<evidence type="ECO:0000313" key="10">
    <source>
        <dbReference type="EMBL" id="KPV40883.1"/>
    </source>
</evidence>
<dbReference type="Pfam" id="PF01656">
    <property type="entry name" value="CbiA"/>
    <property type="match status" value="1"/>
</dbReference>
<keyword evidence="4 7" id="KW-0067">ATP-binding</keyword>